<keyword evidence="9" id="KW-1185">Reference proteome</keyword>
<evidence type="ECO:0000256" key="2">
    <source>
        <dbReference type="ARBA" id="ARBA00022722"/>
    </source>
</evidence>
<evidence type="ECO:0000256" key="6">
    <source>
        <dbReference type="HAMAP-Rule" id="MF_00265"/>
    </source>
</evidence>
<dbReference type="InterPro" id="IPR051619">
    <property type="entry name" value="TypeII_TA_RNase_PINc/VapC"/>
</dbReference>
<keyword evidence="3 6" id="KW-0479">Metal-binding</keyword>
<dbReference type="Pfam" id="PF01850">
    <property type="entry name" value="PIN"/>
    <property type="match status" value="1"/>
</dbReference>
<dbReference type="CDD" id="cd09873">
    <property type="entry name" value="PIN_Pae0151-like"/>
    <property type="match status" value="1"/>
</dbReference>
<dbReference type="EC" id="3.1.-.-" evidence="6"/>
<keyword evidence="4 6" id="KW-0378">Hydrolase</keyword>
<dbReference type="AlphaFoldDB" id="A0A3S4WFI7"/>
<evidence type="ECO:0000313" key="8">
    <source>
        <dbReference type="EMBL" id="VEG73819.1"/>
    </source>
</evidence>
<dbReference type="InterPro" id="IPR002716">
    <property type="entry name" value="PIN_dom"/>
</dbReference>
<dbReference type="STRING" id="1278298.GCA_000428685_02449"/>
<evidence type="ECO:0000313" key="9">
    <source>
        <dbReference type="Proteomes" id="UP000276899"/>
    </source>
</evidence>
<dbReference type="GO" id="GO:0090729">
    <property type="term" value="F:toxin activity"/>
    <property type="evidence" value="ECO:0007669"/>
    <property type="project" value="UniProtKB-KW"/>
</dbReference>
<dbReference type="GO" id="GO:0016787">
    <property type="term" value="F:hydrolase activity"/>
    <property type="evidence" value="ECO:0007669"/>
    <property type="project" value="UniProtKB-KW"/>
</dbReference>
<gene>
    <name evidence="8" type="primary">vapC3</name>
    <name evidence="6" type="synonym">vapC</name>
    <name evidence="8" type="ORF">NCTC11923_00431</name>
</gene>
<dbReference type="SUPFAM" id="SSF88723">
    <property type="entry name" value="PIN domain-like"/>
    <property type="match status" value="1"/>
</dbReference>
<dbReference type="InterPro" id="IPR044153">
    <property type="entry name" value="PIN_Pae0151-like"/>
</dbReference>
<sequence length="126" mass="13738">MILVLDASAAAEVLIGSQRGRAAADLIADADLYAPQHLAVEVMSVLRGWVLGSEITAERARTALIHLEQLDIHWMDVPPLLDAAWTLRNSISAYDAVYVALAEALDCRVVTFDRRLARASSRCIVP</sequence>
<keyword evidence="6" id="KW-0800">Toxin</keyword>
<dbReference type="PANTHER" id="PTHR35901:SF1">
    <property type="entry name" value="EXONUCLEASE VAPC9"/>
    <property type="match status" value="1"/>
</dbReference>
<name>A0A3S4WFI7_9ACTO</name>
<evidence type="ECO:0000256" key="1">
    <source>
        <dbReference type="ARBA" id="ARBA00022649"/>
    </source>
</evidence>
<dbReference type="Gene3D" id="3.40.50.1010">
    <property type="entry name" value="5'-nuclease"/>
    <property type="match status" value="1"/>
</dbReference>
<dbReference type="GO" id="GO:0004540">
    <property type="term" value="F:RNA nuclease activity"/>
    <property type="evidence" value="ECO:0007669"/>
    <property type="project" value="InterPro"/>
</dbReference>
<dbReference type="HAMAP" id="MF_00265">
    <property type="entry name" value="VapC_Nob1"/>
    <property type="match status" value="1"/>
</dbReference>
<dbReference type="RefSeq" id="WP_034515053.1">
    <property type="nucleotide sequence ID" value="NZ_CBCRWE010000091.1"/>
</dbReference>
<keyword evidence="5 6" id="KW-0460">Magnesium</keyword>
<feature type="binding site" evidence="6">
    <location>
        <position position="95"/>
    </location>
    <ligand>
        <name>Mg(2+)</name>
        <dbReference type="ChEBI" id="CHEBI:18420"/>
    </ligand>
</feature>
<dbReference type="InterPro" id="IPR029060">
    <property type="entry name" value="PIN-like_dom_sf"/>
</dbReference>
<feature type="binding site" evidence="6">
    <location>
        <position position="6"/>
    </location>
    <ligand>
        <name>Mg(2+)</name>
        <dbReference type="ChEBI" id="CHEBI:18420"/>
    </ligand>
</feature>
<dbReference type="EMBL" id="LR134363">
    <property type="protein sequence ID" value="VEG73819.1"/>
    <property type="molecule type" value="Genomic_DNA"/>
</dbReference>
<evidence type="ECO:0000256" key="5">
    <source>
        <dbReference type="ARBA" id="ARBA00022842"/>
    </source>
</evidence>
<comment type="similarity">
    <text evidence="6">Belongs to the PINc/VapC protein family.</text>
</comment>
<dbReference type="PANTHER" id="PTHR35901">
    <property type="entry name" value="RIBONUCLEASE VAPC3"/>
    <property type="match status" value="1"/>
</dbReference>
<reference evidence="8 9" key="1">
    <citation type="submission" date="2018-12" db="EMBL/GenBank/DDBJ databases">
        <authorList>
            <consortium name="Pathogen Informatics"/>
        </authorList>
    </citation>
    <scope>NUCLEOTIDE SEQUENCE [LARGE SCALE GENOMIC DNA]</scope>
    <source>
        <strain evidence="8 9">NCTC11923</strain>
    </source>
</reference>
<evidence type="ECO:0000256" key="3">
    <source>
        <dbReference type="ARBA" id="ARBA00022723"/>
    </source>
</evidence>
<comment type="function">
    <text evidence="6">Toxic component of a toxin-antitoxin (TA) system. An RNase.</text>
</comment>
<dbReference type="KEGG" id="asla:NCTC11923_00431"/>
<dbReference type="GO" id="GO:0000287">
    <property type="term" value="F:magnesium ion binding"/>
    <property type="evidence" value="ECO:0007669"/>
    <property type="project" value="UniProtKB-UniRule"/>
</dbReference>
<dbReference type="Proteomes" id="UP000276899">
    <property type="component" value="Chromosome"/>
</dbReference>
<evidence type="ECO:0000259" key="7">
    <source>
        <dbReference type="Pfam" id="PF01850"/>
    </source>
</evidence>
<accession>A0A3S4WFI7</accession>
<evidence type="ECO:0000256" key="4">
    <source>
        <dbReference type="ARBA" id="ARBA00022801"/>
    </source>
</evidence>
<keyword evidence="1 6" id="KW-1277">Toxin-antitoxin system</keyword>
<organism evidence="8 9">
    <name type="scientific">Actinomyces slackii</name>
    <dbReference type="NCBI Taxonomy" id="52774"/>
    <lineage>
        <taxon>Bacteria</taxon>
        <taxon>Bacillati</taxon>
        <taxon>Actinomycetota</taxon>
        <taxon>Actinomycetes</taxon>
        <taxon>Actinomycetales</taxon>
        <taxon>Actinomycetaceae</taxon>
        <taxon>Actinomyces</taxon>
    </lineage>
</organism>
<dbReference type="InterPro" id="IPR022907">
    <property type="entry name" value="VapC_family"/>
</dbReference>
<protein>
    <recommendedName>
        <fullName evidence="6">Ribonuclease VapC</fullName>
        <shortName evidence="6">RNase VapC</shortName>
        <ecNumber evidence="6">3.1.-.-</ecNumber>
    </recommendedName>
    <alternativeName>
        <fullName evidence="6">Toxin VapC</fullName>
    </alternativeName>
</protein>
<proteinExistence type="inferred from homology"/>
<keyword evidence="2 6" id="KW-0540">Nuclease</keyword>
<comment type="cofactor">
    <cofactor evidence="6">
        <name>Mg(2+)</name>
        <dbReference type="ChEBI" id="CHEBI:18420"/>
    </cofactor>
</comment>
<feature type="domain" description="PIN" evidence="7">
    <location>
        <begin position="4"/>
        <end position="119"/>
    </location>
</feature>